<dbReference type="GeneID" id="19464133"/>
<dbReference type="Gene3D" id="3.40.630.30">
    <property type="match status" value="1"/>
</dbReference>
<protein>
    <submittedName>
        <fullName evidence="2">Acyl-CoA N-acyltransferases (Nat)</fullName>
    </submittedName>
</protein>
<dbReference type="PANTHER" id="PTHR42791">
    <property type="entry name" value="GNAT FAMILY ACETYLTRANSFERASE"/>
    <property type="match status" value="1"/>
</dbReference>
<name>S3DUY0_GLAL2</name>
<dbReference type="Proteomes" id="UP000016922">
    <property type="component" value="Unassembled WGS sequence"/>
</dbReference>
<feature type="domain" description="N-acetyltransferase" evidence="1">
    <location>
        <begin position="138"/>
        <end position="193"/>
    </location>
</feature>
<gene>
    <name evidence="2" type="ORF">GLAREA_05078</name>
</gene>
<dbReference type="PANTHER" id="PTHR42791:SF17">
    <property type="entry name" value="ACETYLTRANSFERASE, GNAT FAMILY FAMILY (AFU_ORTHOLOGUE AFUA_8G05690)"/>
    <property type="match status" value="1"/>
</dbReference>
<dbReference type="GO" id="GO:0016747">
    <property type="term" value="F:acyltransferase activity, transferring groups other than amino-acyl groups"/>
    <property type="evidence" value="ECO:0007669"/>
    <property type="project" value="InterPro"/>
</dbReference>
<dbReference type="InterPro" id="IPR016181">
    <property type="entry name" value="Acyl_CoA_acyltransferase"/>
</dbReference>
<proteinExistence type="predicted"/>
<dbReference type="KEGG" id="glz:GLAREA_05078"/>
<evidence type="ECO:0000313" key="2">
    <source>
        <dbReference type="EMBL" id="EPE35741.1"/>
    </source>
</evidence>
<dbReference type="CDD" id="cd04301">
    <property type="entry name" value="NAT_SF"/>
    <property type="match status" value="1"/>
</dbReference>
<sequence>MSDRFQISEVEESDLEEIALMIQTSSTSSLSPRIVLEFRNVPRSTFLAYNLAGLRSEFNGCASSNGLAEMYKIVDSQIDKIVGFAVWGWDESTVDRLFSEKAKVPLPEGTNTVLRHRFINELSEMEKSIRPKGRYFELLELITAPTHRRLGLGRQLINIGLSRADAESVPCYLSGSPMGVPVYAKCGFREVGRISIGLDEYLEEEGDEEFKGVVHVHVGMVREPAKMGDV</sequence>
<dbReference type="InterPro" id="IPR000182">
    <property type="entry name" value="GNAT_dom"/>
</dbReference>
<evidence type="ECO:0000259" key="1">
    <source>
        <dbReference type="Pfam" id="PF13673"/>
    </source>
</evidence>
<keyword evidence="3" id="KW-1185">Reference proteome</keyword>
<dbReference type="AlphaFoldDB" id="S3DUY0"/>
<dbReference type="SUPFAM" id="SSF55729">
    <property type="entry name" value="Acyl-CoA N-acyltransferases (Nat)"/>
    <property type="match status" value="1"/>
</dbReference>
<dbReference type="eggNOG" id="ENOG502SC13">
    <property type="taxonomic scope" value="Eukaryota"/>
</dbReference>
<accession>S3DUY0</accession>
<dbReference type="RefSeq" id="XP_008076559.1">
    <property type="nucleotide sequence ID" value="XM_008078368.1"/>
</dbReference>
<keyword evidence="2" id="KW-0808">Transferase</keyword>
<reference evidence="2 3" key="1">
    <citation type="journal article" date="2013" name="BMC Genomics">
        <title>Genomics-driven discovery of the pneumocandin biosynthetic gene cluster in the fungus Glarea lozoyensis.</title>
        <authorList>
            <person name="Chen L."/>
            <person name="Yue Q."/>
            <person name="Zhang X."/>
            <person name="Xiang M."/>
            <person name="Wang C."/>
            <person name="Li S."/>
            <person name="Che Y."/>
            <person name="Ortiz-Lopez F.J."/>
            <person name="Bills G.F."/>
            <person name="Liu X."/>
            <person name="An Z."/>
        </authorList>
    </citation>
    <scope>NUCLEOTIDE SEQUENCE [LARGE SCALE GENOMIC DNA]</scope>
    <source>
        <strain evidence="3">ATCC 20868 / MF5171</strain>
    </source>
</reference>
<dbReference type="InterPro" id="IPR052523">
    <property type="entry name" value="Trichothecene_AcTrans"/>
</dbReference>
<dbReference type="Pfam" id="PF13673">
    <property type="entry name" value="Acetyltransf_10"/>
    <property type="match status" value="1"/>
</dbReference>
<keyword evidence="2" id="KW-0012">Acyltransferase</keyword>
<evidence type="ECO:0000313" key="3">
    <source>
        <dbReference type="Proteomes" id="UP000016922"/>
    </source>
</evidence>
<dbReference type="EMBL" id="KE145353">
    <property type="protein sequence ID" value="EPE35741.1"/>
    <property type="molecule type" value="Genomic_DNA"/>
</dbReference>
<dbReference type="OrthoDB" id="3535276at2759"/>
<organism evidence="2 3">
    <name type="scientific">Glarea lozoyensis (strain ATCC 20868 / MF5171)</name>
    <dbReference type="NCBI Taxonomy" id="1116229"/>
    <lineage>
        <taxon>Eukaryota</taxon>
        <taxon>Fungi</taxon>
        <taxon>Dikarya</taxon>
        <taxon>Ascomycota</taxon>
        <taxon>Pezizomycotina</taxon>
        <taxon>Leotiomycetes</taxon>
        <taxon>Helotiales</taxon>
        <taxon>Helotiaceae</taxon>
        <taxon>Glarea</taxon>
    </lineage>
</organism>
<dbReference type="HOGENOM" id="CLU_1204871_0_0_1"/>